<accession>A0A2U1BBF4</accession>
<dbReference type="InterPro" id="IPR017853">
    <property type="entry name" value="GH"/>
</dbReference>
<dbReference type="AlphaFoldDB" id="A0A2U1BBF4"/>
<dbReference type="InterPro" id="IPR051923">
    <property type="entry name" value="Glycosyl_Hydrolase_39"/>
</dbReference>
<dbReference type="RefSeq" id="WP_165832745.1">
    <property type="nucleotide sequence ID" value="NZ_CABMMC010000067.1"/>
</dbReference>
<proteinExistence type="predicted"/>
<dbReference type="SUPFAM" id="SSF49344">
    <property type="entry name" value="CBD9-like"/>
    <property type="match status" value="1"/>
</dbReference>
<dbReference type="Proteomes" id="UP000245959">
    <property type="component" value="Unassembled WGS sequence"/>
</dbReference>
<evidence type="ECO:0000313" key="2">
    <source>
        <dbReference type="EMBL" id="PVY45989.1"/>
    </source>
</evidence>
<keyword evidence="1" id="KW-0732">Signal</keyword>
<dbReference type="EMBL" id="QEKH01000001">
    <property type="protein sequence ID" value="PVY45989.1"/>
    <property type="molecule type" value="Genomic_DNA"/>
</dbReference>
<organism evidence="2 3">
    <name type="scientific">Victivallis vadensis</name>
    <dbReference type="NCBI Taxonomy" id="172901"/>
    <lineage>
        <taxon>Bacteria</taxon>
        <taxon>Pseudomonadati</taxon>
        <taxon>Lentisphaerota</taxon>
        <taxon>Lentisphaeria</taxon>
        <taxon>Victivallales</taxon>
        <taxon>Victivallaceae</taxon>
        <taxon>Victivallis</taxon>
    </lineage>
</organism>
<sequence length="1000" mass="112281">MRYSVVLFFSIGILNAAPLVDFGAVAPESIRLHTPGKREQAAGIDTFDRRKALRIDWNNARAGHFEFHTTDKLILPEFLKVKIRVQAYLPEHCKARSLNLRIVDRDGETFQVYRPLAGLKPGWNEIIYELDSETPGAGSFGAGKKANRKIDFPARLGGFAADFNSKDGEGFLAIGTVEIEIVSTRLPLRPVLETGTAVHVLTPENEAGILLANDRAVDVSGKLEFRVADVNGNPVCGEESEVFLAPGESRRFPIVKPEKFGVYYVDVKYSEFEEHKKPFEKTFRFCYMKPAGPVPGPAKGFLFGGCTHPLGKPVEDQKREALAAALCGIKVMRVDFYWESMQPTAQSELNFKRFDDALRVFEEQGIEFQAIYCYLPKWAAAKDWKPLSMKFTGKPRPDYGLWRRFIRSAAGHYRGKLRYVEVWNEPDHVGFANFSALEYIELMKIAYAETKRADPNMQVLTGGYTCMPNGFVKLVEKDHMQRTLVEGRGAYDIFAFHGHGPFHDYRNQIDRLVKMKKELKVEAPWWANETAISSIHVGELGQGITLYRKLIYSWARGAMGYSWFNLRNNGFDPRENEHNFGLLTRDFYPKAAYGVYNTLARLFREAEYLGDADAGEGIDAFFFRDARGELLLPHWSGASSGSGRVLLLSGISGPVTRIDLFGNEEVLPVCNDALVVEVGEIPATLRFAQRETPRICGEFFQLADDFICRPGGTGKYRFELMNPTGTSLTFRIEPELPEGLTLKEKILPLRIAPGQKKTVTLRIAADKNFRYLHNRQEMIGIALAVDDLWEGVLHFKARCATPLNRGLSGRPDFVLESADQIVTLVANHPDSAHLFWKGGEDLSAEVRLGHDGTALLLKVDVRDDIHCQPYRGGRMYQGDGIQFALQLPDQKGLWEIGLSRRDDGENDVHLWHAPEGFDPSKTAAEIQLETLRDEAKKVTGYTVRIPFMTIGLNRNVGGGAFRFNLLVNDNDGEGRESYIAIAPGIGESKTPDEYPVVIFH</sequence>
<dbReference type="PANTHER" id="PTHR12631:SF10">
    <property type="entry name" value="BETA-XYLOSIDASE-LIKE PROTEIN-RELATED"/>
    <property type="match status" value="1"/>
</dbReference>
<keyword evidence="3" id="KW-1185">Reference proteome</keyword>
<feature type="signal peptide" evidence="1">
    <location>
        <begin position="1"/>
        <end position="16"/>
    </location>
</feature>
<keyword evidence="2" id="KW-0378">Hydrolase</keyword>
<dbReference type="Gene3D" id="2.60.40.1190">
    <property type="match status" value="1"/>
</dbReference>
<dbReference type="GO" id="GO:0004553">
    <property type="term" value="F:hydrolase activity, hydrolyzing O-glycosyl compounds"/>
    <property type="evidence" value="ECO:0007669"/>
    <property type="project" value="TreeGrafter"/>
</dbReference>
<protein>
    <submittedName>
        <fullName evidence="2">Glycosyl hydrolase family 39</fullName>
    </submittedName>
</protein>
<dbReference type="CDD" id="cd09621">
    <property type="entry name" value="CBM9_like_5"/>
    <property type="match status" value="1"/>
</dbReference>
<evidence type="ECO:0000256" key="1">
    <source>
        <dbReference type="SAM" id="SignalP"/>
    </source>
</evidence>
<feature type="chain" id="PRO_5015656791" evidence="1">
    <location>
        <begin position="17"/>
        <end position="1000"/>
    </location>
</feature>
<name>A0A2U1BBF4_9BACT</name>
<dbReference type="Gene3D" id="3.20.20.80">
    <property type="entry name" value="Glycosidases"/>
    <property type="match status" value="1"/>
</dbReference>
<dbReference type="PANTHER" id="PTHR12631">
    <property type="entry name" value="ALPHA-L-IDURONIDASE"/>
    <property type="match status" value="1"/>
</dbReference>
<dbReference type="GeneID" id="78293721"/>
<reference evidence="2 3" key="1">
    <citation type="submission" date="2018-04" db="EMBL/GenBank/DDBJ databases">
        <title>Genomic Encyclopedia of Type Strains, Phase IV (KMG-IV): sequencing the most valuable type-strain genomes for metagenomic binning, comparative biology and taxonomic classification.</title>
        <authorList>
            <person name="Goeker M."/>
        </authorList>
    </citation>
    <scope>NUCLEOTIDE SEQUENCE [LARGE SCALE GENOMIC DNA]</scope>
    <source>
        <strain evidence="2 3">DSM 14823</strain>
    </source>
</reference>
<dbReference type="SUPFAM" id="SSF51445">
    <property type="entry name" value="(Trans)glycosidases"/>
    <property type="match status" value="1"/>
</dbReference>
<evidence type="ECO:0000313" key="3">
    <source>
        <dbReference type="Proteomes" id="UP000245959"/>
    </source>
</evidence>
<comment type="caution">
    <text evidence="2">The sequence shown here is derived from an EMBL/GenBank/DDBJ whole genome shotgun (WGS) entry which is preliminary data.</text>
</comment>
<gene>
    <name evidence="2" type="ORF">C8D82_101187</name>
</gene>